<comment type="caution">
    <text evidence="4">The sequence shown here is derived from an EMBL/GenBank/DDBJ whole genome shotgun (WGS) entry which is preliminary data.</text>
</comment>
<evidence type="ECO:0000313" key="5">
    <source>
        <dbReference type="Proteomes" id="UP000592181"/>
    </source>
</evidence>
<dbReference type="InterPro" id="IPR025736">
    <property type="entry name" value="PucR_C-HTH_dom"/>
</dbReference>
<sequence length="398" mass="42057">MAPRSRHGSSLSATTRLQVRRAGGELATTATRRIEERYGWYADLTARQRSWVAQVAQAGISGFIEWVDGHGRQDPRTTFAAAPRELTRAITLAQTLELSRTVIEVVDAAVEDLATAGDVPALREAVLRYSTEVAFGAAQVYATAAEQRGAWDARLESLVIDAVMRGEMDDSLLTRAAALGWDDVHDVVVIVGESPHVGDPTTEPAEAAAALHRAAARLDHPALAGVQGGRLVAVLGGVADPARRTATLAGLFGPGPLVHGTLVEDLVEGAISAAAAVAGHDAAHGWAGCPRPVAADDLLAERTLVGDELARASLVARIHQPLLAHPALLQTARTYLDSSAGLEGTARELIVHVNTVRYRLRRIAEITGYEITDPHDAFTVRVALTLGTILEGSSKDPA</sequence>
<dbReference type="InterPro" id="IPR051448">
    <property type="entry name" value="CdaR-like_regulators"/>
</dbReference>
<dbReference type="Gene3D" id="1.10.10.2840">
    <property type="entry name" value="PucR C-terminal helix-turn-helix domain"/>
    <property type="match status" value="1"/>
</dbReference>
<evidence type="ECO:0008006" key="6">
    <source>
        <dbReference type="Google" id="ProtNLM"/>
    </source>
</evidence>
<evidence type="ECO:0000256" key="1">
    <source>
        <dbReference type="ARBA" id="ARBA00006754"/>
    </source>
</evidence>
<name>A0A852XJ92_9MICO</name>
<dbReference type="RefSeq" id="WP_179463593.1">
    <property type="nucleotide sequence ID" value="NZ_JACBZX010000001.1"/>
</dbReference>
<organism evidence="4 5">
    <name type="scientific">Janibacter alkaliphilus</name>
    <dbReference type="NCBI Taxonomy" id="1069963"/>
    <lineage>
        <taxon>Bacteria</taxon>
        <taxon>Bacillati</taxon>
        <taxon>Actinomycetota</taxon>
        <taxon>Actinomycetes</taxon>
        <taxon>Micrococcales</taxon>
        <taxon>Intrasporangiaceae</taxon>
        <taxon>Janibacter</taxon>
    </lineage>
</organism>
<dbReference type="AlphaFoldDB" id="A0A852XJ92"/>
<feature type="domain" description="CdaR GGDEF-like" evidence="3">
    <location>
        <begin position="166"/>
        <end position="276"/>
    </location>
</feature>
<dbReference type="Pfam" id="PF17853">
    <property type="entry name" value="GGDEF_2"/>
    <property type="match status" value="1"/>
</dbReference>
<dbReference type="Pfam" id="PF13556">
    <property type="entry name" value="HTH_30"/>
    <property type="match status" value="1"/>
</dbReference>
<dbReference type="InterPro" id="IPR042070">
    <property type="entry name" value="PucR_C-HTH_sf"/>
</dbReference>
<accession>A0A852XJ92</accession>
<keyword evidence="5" id="KW-1185">Reference proteome</keyword>
<reference evidence="4 5" key="1">
    <citation type="submission" date="2020-07" db="EMBL/GenBank/DDBJ databases">
        <title>Sequencing the genomes of 1000 actinobacteria strains.</title>
        <authorList>
            <person name="Klenk H.-P."/>
        </authorList>
    </citation>
    <scope>NUCLEOTIDE SEQUENCE [LARGE SCALE GENOMIC DNA]</scope>
    <source>
        <strain evidence="4 5">DSM 24723</strain>
    </source>
</reference>
<comment type="similarity">
    <text evidence="1">Belongs to the CdaR family.</text>
</comment>
<protein>
    <recommendedName>
        <fullName evidence="6">PucR family transcriptional regulator</fullName>
    </recommendedName>
</protein>
<proteinExistence type="inferred from homology"/>
<evidence type="ECO:0000259" key="2">
    <source>
        <dbReference type="Pfam" id="PF13556"/>
    </source>
</evidence>
<dbReference type="Proteomes" id="UP000592181">
    <property type="component" value="Unassembled WGS sequence"/>
</dbReference>
<evidence type="ECO:0000313" key="4">
    <source>
        <dbReference type="EMBL" id="NYG38391.1"/>
    </source>
</evidence>
<dbReference type="InterPro" id="IPR041522">
    <property type="entry name" value="CdaR_GGDEF"/>
</dbReference>
<dbReference type="EMBL" id="JACBZX010000001">
    <property type="protein sequence ID" value="NYG38391.1"/>
    <property type="molecule type" value="Genomic_DNA"/>
</dbReference>
<evidence type="ECO:0000259" key="3">
    <source>
        <dbReference type="Pfam" id="PF17853"/>
    </source>
</evidence>
<feature type="domain" description="PucR C-terminal helix-turn-helix" evidence="2">
    <location>
        <begin position="328"/>
        <end position="385"/>
    </location>
</feature>
<gene>
    <name evidence="4" type="ORF">BJY28_002860</name>
</gene>
<dbReference type="PANTHER" id="PTHR33744">
    <property type="entry name" value="CARBOHYDRATE DIACID REGULATOR"/>
    <property type="match status" value="1"/>
</dbReference>
<dbReference type="PANTHER" id="PTHR33744:SF7">
    <property type="entry name" value="PUCR FAMILY TRANSCRIPTIONAL REGULATOR"/>
    <property type="match status" value="1"/>
</dbReference>